<dbReference type="EC" id="3.1.1.-" evidence="3"/>
<dbReference type="InterPro" id="IPR050309">
    <property type="entry name" value="Type-B_Carboxylest/Lipase"/>
</dbReference>
<evidence type="ECO:0000256" key="1">
    <source>
        <dbReference type="ARBA" id="ARBA00005964"/>
    </source>
</evidence>
<dbReference type="AlphaFoldDB" id="A0A428QC68"/>
<evidence type="ECO:0000259" key="4">
    <source>
        <dbReference type="Pfam" id="PF00135"/>
    </source>
</evidence>
<feature type="chain" id="PRO_5018821299" description="Carboxylic ester hydrolase" evidence="3">
    <location>
        <begin position="29"/>
        <end position="567"/>
    </location>
</feature>
<feature type="signal peptide" evidence="3">
    <location>
        <begin position="1"/>
        <end position="28"/>
    </location>
</feature>
<dbReference type="InterPro" id="IPR029058">
    <property type="entry name" value="AB_hydrolase_fold"/>
</dbReference>
<dbReference type="STRING" id="1325734.A0A428QC68"/>
<dbReference type="PROSITE" id="PS00941">
    <property type="entry name" value="CARBOXYLESTERASE_B_2"/>
    <property type="match status" value="1"/>
</dbReference>
<dbReference type="PANTHER" id="PTHR11559">
    <property type="entry name" value="CARBOXYLESTERASE"/>
    <property type="match status" value="1"/>
</dbReference>
<keyword evidence="3" id="KW-0732">Signal</keyword>
<organism evidence="5 6">
    <name type="scientific">Fusarium duplospermum</name>
    <dbReference type="NCBI Taxonomy" id="1325734"/>
    <lineage>
        <taxon>Eukaryota</taxon>
        <taxon>Fungi</taxon>
        <taxon>Dikarya</taxon>
        <taxon>Ascomycota</taxon>
        <taxon>Pezizomycotina</taxon>
        <taxon>Sordariomycetes</taxon>
        <taxon>Hypocreomycetidae</taxon>
        <taxon>Hypocreales</taxon>
        <taxon>Nectriaceae</taxon>
        <taxon>Fusarium</taxon>
        <taxon>Fusarium solani species complex</taxon>
    </lineage>
</organism>
<dbReference type="Pfam" id="PF00135">
    <property type="entry name" value="COesterase"/>
    <property type="match status" value="1"/>
</dbReference>
<dbReference type="InterPro" id="IPR019819">
    <property type="entry name" value="Carboxylesterase_B_CS"/>
</dbReference>
<dbReference type="Proteomes" id="UP000288168">
    <property type="component" value="Unassembled WGS sequence"/>
</dbReference>
<dbReference type="InterPro" id="IPR002018">
    <property type="entry name" value="CarbesteraseB"/>
</dbReference>
<dbReference type="EMBL" id="NKCI01000042">
    <property type="protein sequence ID" value="RSL62912.1"/>
    <property type="molecule type" value="Genomic_DNA"/>
</dbReference>
<evidence type="ECO:0000256" key="3">
    <source>
        <dbReference type="RuleBase" id="RU361235"/>
    </source>
</evidence>
<reference evidence="5 6" key="1">
    <citation type="submission" date="2017-06" db="EMBL/GenBank/DDBJ databases">
        <title>Comparative genomic analysis of Ambrosia Fusariam Clade fungi.</title>
        <authorList>
            <person name="Stajich J.E."/>
            <person name="Carrillo J."/>
            <person name="Kijimoto T."/>
            <person name="Eskalen A."/>
            <person name="O'Donnell K."/>
            <person name="Kasson M."/>
        </authorList>
    </citation>
    <scope>NUCLEOTIDE SEQUENCE [LARGE SCALE GENOMIC DNA]</scope>
    <source>
        <strain evidence="5 6">NRRL62584</strain>
    </source>
</reference>
<sequence length="567" mass="61775">MRVASSHIWGSYMMAFLLKLVTAALVLAEGTIGAATGQPPTVQVKNGTYEGKYVASYNQDLFLGVPFAQPPVGSLRFQNPQPLNTTFKTRKATEYADSCVGYGNSPAWPHTLGEDCLTLNIVRPAKSGRGKNDKPLPVGVFIHGGGWSMDYSANGVYNLSFIVEESVKMGKPFLAVSVDYRLSFWGFMASKDVMDAGIANLGLKDQRIALHWIKENIAAFGGDVDKITIWGESAGGGNVGYQATAFGGKDEGLFHGIIAQSGADGTDMKNLTNPQKRYDTIVKAVGCDKKKDKIACLRDVPFDKLNATSALVPGNFYPVVDGDFIPDYSSTLLEEGKFTKVPILLGTNADEGTLFGNSGLNTDEEVRSLIASNGPDAETTEILMALYPNVDAIGLPAAYRVRPDGPVGAQFKRVVALQTDQLFTSWRRLRTDAWSKHGATAYSYLFESPNTQNFEFLGTSHFTEIGYVFYNRIGLGYAKGQSPLAGASKEVLQLAKLVTRMWISFINDLDPNNHGIRGVEKWPVYKAGGGYGDNFYFNPNGSSVQPDTFRLAQTTFMNSVTREQYGR</sequence>
<dbReference type="SUPFAM" id="SSF53474">
    <property type="entry name" value="alpha/beta-Hydrolases"/>
    <property type="match status" value="1"/>
</dbReference>
<dbReference type="OrthoDB" id="408631at2759"/>
<protein>
    <recommendedName>
        <fullName evidence="3">Carboxylic ester hydrolase</fullName>
        <ecNumber evidence="3">3.1.1.-</ecNumber>
    </recommendedName>
</protein>
<dbReference type="GO" id="GO:0016787">
    <property type="term" value="F:hydrolase activity"/>
    <property type="evidence" value="ECO:0007669"/>
    <property type="project" value="UniProtKB-KW"/>
</dbReference>
<comment type="caution">
    <text evidence="5">The sequence shown here is derived from an EMBL/GenBank/DDBJ whole genome shotgun (WGS) entry which is preliminary data.</text>
</comment>
<dbReference type="Gene3D" id="3.40.50.1820">
    <property type="entry name" value="alpha/beta hydrolase"/>
    <property type="match status" value="1"/>
</dbReference>
<dbReference type="PROSITE" id="PS00122">
    <property type="entry name" value="CARBOXYLESTERASE_B_1"/>
    <property type="match status" value="1"/>
</dbReference>
<name>A0A428QC68_9HYPO</name>
<gene>
    <name evidence="5" type="ORF">CEP54_005476</name>
</gene>
<feature type="domain" description="Carboxylesterase type B" evidence="4">
    <location>
        <begin position="39"/>
        <end position="526"/>
    </location>
</feature>
<proteinExistence type="inferred from homology"/>
<keyword evidence="6" id="KW-1185">Reference proteome</keyword>
<evidence type="ECO:0000313" key="6">
    <source>
        <dbReference type="Proteomes" id="UP000288168"/>
    </source>
</evidence>
<comment type="similarity">
    <text evidence="1 3">Belongs to the type-B carboxylesterase/lipase family.</text>
</comment>
<evidence type="ECO:0000256" key="2">
    <source>
        <dbReference type="ARBA" id="ARBA00022801"/>
    </source>
</evidence>
<accession>A0A428QC68</accession>
<evidence type="ECO:0000313" key="5">
    <source>
        <dbReference type="EMBL" id="RSL62912.1"/>
    </source>
</evidence>
<dbReference type="InterPro" id="IPR019826">
    <property type="entry name" value="Carboxylesterase_B_AS"/>
</dbReference>
<keyword evidence="2 3" id="KW-0378">Hydrolase</keyword>